<reference evidence="2" key="1">
    <citation type="submission" date="2023-02" db="EMBL/GenBank/DDBJ databases">
        <title>Complete Genome Sequence of Bacillus cereus sensu lato isolate BC38B from pepper closely related to the Bacillus anthracis clade.</title>
        <authorList>
            <person name="Abdelli M."/>
            <person name="Cerar Kisek T."/>
            <person name="Falaise C."/>
            <person name="Cumont A."/>
            <person name="Giraud M."/>
            <person name="Chatoux J."/>
            <person name="Rogee S."/>
            <person name="Dadvisard M."/>
            <person name="Larigauderie G."/>
            <person name="Raynaud F."/>
            <person name="Godic Torkar K."/>
            <person name="Ramisse V."/>
        </authorList>
    </citation>
    <scope>NUCLEOTIDE SEQUENCE</scope>
    <source>
        <strain evidence="2">BC38B</strain>
    </source>
</reference>
<name>A0AAE9TGB3_BACCE</name>
<proteinExistence type="predicted"/>
<evidence type="ECO:0000256" key="1">
    <source>
        <dbReference type="SAM" id="MobiDB-lite"/>
    </source>
</evidence>
<organism evidence="2 3">
    <name type="scientific">Bacillus cereus</name>
    <dbReference type="NCBI Taxonomy" id="1396"/>
    <lineage>
        <taxon>Bacteria</taxon>
        <taxon>Bacillati</taxon>
        <taxon>Bacillota</taxon>
        <taxon>Bacilli</taxon>
        <taxon>Bacillales</taxon>
        <taxon>Bacillaceae</taxon>
        <taxon>Bacillus</taxon>
        <taxon>Bacillus cereus group</taxon>
    </lineage>
</organism>
<accession>A0AAE9TGB3</accession>
<sequence length="118" mass="13505">MGEIIEQKCRRCHYNRSSNESFSVNECKVCPTGDELRRLGRYLDTQPKKNSGPRIEKSSGLTPEVVRNLNIQGIPDKDYDPSPSYVGKKKKHWKRVGIWKGPTDMREIKKGRANGRSS</sequence>
<dbReference type="Proteomes" id="UP001163707">
    <property type="component" value="Chromosome"/>
</dbReference>
<dbReference type="AlphaFoldDB" id="A0AAE9TGB3"/>
<feature type="region of interest" description="Disordered" evidence="1">
    <location>
        <begin position="97"/>
        <end position="118"/>
    </location>
</feature>
<gene>
    <name evidence="2" type="ORF">OK229_22450</name>
</gene>
<protein>
    <submittedName>
        <fullName evidence="2">Uncharacterized protein</fullName>
    </submittedName>
</protein>
<dbReference type="EMBL" id="CP109872">
    <property type="protein sequence ID" value="UYW71900.1"/>
    <property type="molecule type" value="Genomic_DNA"/>
</dbReference>
<evidence type="ECO:0000313" key="3">
    <source>
        <dbReference type="Proteomes" id="UP001163707"/>
    </source>
</evidence>
<evidence type="ECO:0000313" key="2">
    <source>
        <dbReference type="EMBL" id="UYW71900.1"/>
    </source>
</evidence>